<proteinExistence type="predicted"/>
<comment type="caution">
    <text evidence="2">The sequence shown here is derived from an EMBL/GenBank/DDBJ whole genome shotgun (WGS) entry which is preliminary data.</text>
</comment>
<gene>
    <name evidence="2" type="ORF">D9615_004370</name>
</gene>
<dbReference type="AlphaFoldDB" id="A0A8H5HFG5"/>
<keyword evidence="3" id="KW-1185">Reference proteome</keyword>
<organism evidence="2 3">
    <name type="scientific">Tricholomella constricta</name>
    <dbReference type="NCBI Taxonomy" id="117010"/>
    <lineage>
        <taxon>Eukaryota</taxon>
        <taxon>Fungi</taxon>
        <taxon>Dikarya</taxon>
        <taxon>Basidiomycota</taxon>
        <taxon>Agaricomycotina</taxon>
        <taxon>Agaricomycetes</taxon>
        <taxon>Agaricomycetidae</taxon>
        <taxon>Agaricales</taxon>
        <taxon>Tricholomatineae</taxon>
        <taxon>Lyophyllaceae</taxon>
        <taxon>Tricholomella</taxon>
    </lineage>
</organism>
<dbReference type="PANTHER" id="PTHR35871">
    <property type="entry name" value="EXPRESSED PROTEIN"/>
    <property type="match status" value="1"/>
</dbReference>
<feature type="region of interest" description="Disordered" evidence="1">
    <location>
        <begin position="1"/>
        <end position="29"/>
    </location>
</feature>
<name>A0A8H5HFG5_9AGAR</name>
<dbReference type="EMBL" id="JAACJP010000009">
    <property type="protein sequence ID" value="KAF5382181.1"/>
    <property type="molecule type" value="Genomic_DNA"/>
</dbReference>
<evidence type="ECO:0000313" key="3">
    <source>
        <dbReference type="Proteomes" id="UP000565441"/>
    </source>
</evidence>
<evidence type="ECO:0000256" key="1">
    <source>
        <dbReference type="SAM" id="MobiDB-lite"/>
    </source>
</evidence>
<protein>
    <submittedName>
        <fullName evidence="2">Uncharacterized protein</fullName>
    </submittedName>
</protein>
<reference evidence="2 3" key="1">
    <citation type="journal article" date="2020" name="ISME J.">
        <title>Uncovering the hidden diversity of litter-decomposition mechanisms in mushroom-forming fungi.</title>
        <authorList>
            <person name="Floudas D."/>
            <person name="Bentzer J."/>
            <person name="Ahren D."/>
            <person name="Johansson T."/>
            <person name="Persson P."/>
            <person name="Tunlid A."/>
        </authorList>
    </citation>
    <scope>NUCLEOTIDE SEQUENCE [LARGE SCALE GENOMIC DNA]</scope>
    <source>
        <strain evidence="2 3">CBS 661.87</strain>
    </source>
</reference>
<dbReference type="Proteomes" id="UP000565441">
    <property type="component" value="Unassembled WGS sequence"/>
</dbReference>
<dbReference type="OrthoDB" id="6511194at2759"/>
<sequence length="807" mass="91793">MPKAPRGRKPKQKRNITGLRNQHQITPDALQEPVLAVGDAVIEAHDDIASEELTSAWTDEPDKDWDPLLEFDSLKPCWAKEEDEADAQGTDDEIAEDMEIMADGWDAADDTDDERAESRYVRLMKLAIANQDDPRDEDWIPVELRKKYKRIGRPTTYHKGPDVGSKSKRTKRRYRVLLQGQTSLDGFGFTRRADVESGTDSSSEDLRSATNSDVELLLSNVEMKSDHSSGFDSEERVQFTSLNDGGDDDINVRRESITPPPLSFDLPSDMDVIVREESVTPPPLCFDADEVQRVGDTTSIEGDTVRMREESVTPPPLHFDADNPSEQIPPWEDELHESLVAKPEIRPWSELRDQLRKDLQKKGLTLPQINQLMILRNFATLRLKGNKQIEASLKIAEQWYEKSGSQIHFSRRVRALARHYQMFEQLPVERRGGSKNANSLLKDEAVHTAARSWLSEQIVGSVTPLIFAHNLNNKILPEMGIIPSKPLCERTARRWLVKLGWTRSVIRKGVYMDGHERADVVQYRETVFLPKIGEFERRMAKYDGPELKRTEPQLMPGEREIIAEWQDETCFQQYDFITSAWLRKGQQVLRKKGRGRLIHVSDFVEEVNGRLVVRNSNGDITREARKVIFPGSNGDPYWDCLQLIEQVKTLAIPTFEEAHPGCQALFIFDQSSAHAALPPDALKAFEMNKSNGGKQRQQKDTIIPDTNPDPRFRGQVQKMTTESGEAKGLQATLEERGFDVCGLKAKCSPVCPWENDACCMARLLSKQDDFANQVSMLETLIRDAGHECMFLPKFHCELNPIEMYLMA</sequence>
<feature type="compositionally biased region" description="Basic residues" evidence="1">
    <location>
        <begin position="1"/>
        <end position="14"/>
    </location>
</feature>
<accession>A0A8H5HFG5</accession>
<dbReference type="PANTHER" id="PTHR35871:SF1">
    <property type="entry name" value="CXC1-LIKE CYSTEINE CLUSTER ASSOCIATED WITH KDZ TRANSPOSASES DOMAIN-CONTAINING PROTEIN"/>
    <property type="match status" value="1"/>
</dbReference>
<evidence type="ECO:0000313" key="2">
    <source>
        <dbReference type="EMBL" id="KAF5382181.1"/>
    </source>
</evidence>